<keyword evidence="3" id="KW-1185">Reference proteome</keyword>
<organism evidence="2 3">
    <name type="scientific">Amycolatopsis acidicola</name>
    <dbReference type="NCBI Taxonomy" id="2596893"/>
    <lineage>
        <taxon>Bacteria</taxon>
        <taxon>Bacillati</taxon>
        <taxon>Actinomycetota</taxon>
        <taxon>Actinomycetes</taxon>
        <taxon>Pseudonocardiales</taxon>
        <taxon>Pseudonocardiaceae</taxon>
        <taxon>Amycolatopsis</taxon>
    </lineage>
</organism>
<dbReference type="Proteomes" id="UP000319769">
    <property type="component" value="Unassembled WGS sequence"/>
</dbReference>
<protein>
    <submittedName>
        <fullName evidence="2">Uncharacterized protein</fullName>
    </submittedName>
</protein>
<proteinExistence type="predicted"/>
<feature type="region of interest" description="Disordered" evidence="1">
    <location>
        <begin position="193"/>
        <end position="222"/>
    </location>
</feature>
<dbReference type="OrthoDB" id="3615485at2"/>
<comment type="caution">
    <text evidence="2">The sequence shown here is derived from an EMBL/GenBank/DDBJ whole genome shotgun (WGS) entry which is preliminary data.</text>
</comment>
<sequence length="289" mass="31681">MDIQAFAAAMTESLEGTWAVEPGDHGHRDRYLIGPEREQLHVLYVDWEETPRLKLSASLPGDLAKIRYRYGKPIPCHEITVSPNTTPETVAADITRQLLPGYRVTLTESRELKQRLDEQAATRDRLAGDIAAPLGATVHHPEPSALEYDPQVVRYTGPLAGTATVPCTGRHVTFTFTVTPECAAEVAAFLARFPSTDQPTEPERDTSSAPTKGNPPPITRDQVSCAINDGADLVINELTTSDRDHDLINLVVNAALTRLDSPAADLDQVITACYDSDPADVRSWWGDWC</sequence>
<dbReference type="AlphaFoldDB" id="A0A5N0V3D8"/>
<accession>A0A5N0V3D8</accession>
<reference evidence="2" key="1">
    <citation type="submission" date="2019-09" db="EMBL/GenBank/DDBJ databases">
        <authorList>
            <person name="Teo W.F.A."/>
            <person name="Duangmal K."/>
        </authorList>
    </citation>
    <scope>NUCLEOTIDE SEQUENCE [LARGE SCALE GENOMIC DNA]</scope>
    <source>
        <strain evidence="2">K81G1</strain>
    </source>
</reference>
<dbReference type="RefSeq" id="WP_144747374.1">
    <property type="nucleotide sequence ID" value="NZ_VMNW02000029.1"/>
</dbReference>
<dbReference type="EMBL" id="VMNW02000029">
    <property type="protein sequence ID" value="KAA9159442.1"/>
    <property type="molecule type" value="Genomic_DNA"/>
</dbReference>
<evidence type="ECO:0000256" key="1">
    <source>
        <dbReference type="SAM" id="MobiDB-lite"/>
    </source>
</evidence>
<name>A0A5N0V3D8_9PSEU</name>
<evidence type="ECO:0000313" key="2">
    <source>
        <dbReference type="EMBL" id="KAA9159442.1"/>
    </source>
</evidence>
<evidence type="ECO:0000313" key="3">
    <source>
        <dbReference type="Proteomes" id="UP000319769"/>
    </source>
</evidence>
<gene>
    <name evidence="2" type="ORF">FPZ12_020280</name>
</gene>